<dbReference type="PANTHER" id="PTHR35329:SF2">
    <property type="entry name" value="CHITIN SYNTHASE EXPORT CHAPERONE"/>
    <property type="match status" value="1"/>
</dbReference>
<dbReference type="PANTHER" id="PTHR35329">
    <property type="entry name" value="CHITIN SYNTHASE EXPORT CHAPERONE"/>
    <property type="match status" value="1"/>
</dbReference>
<feature type="transmembrane region" description="Helical" evidence="13">
    <location>
        <begin position="186"/>
        <end position="206"/>
    </location>
</feature>
<evidence type="ECO:0000313" key="14">
    <source>
        <dbReference type="EMBL" id="VUG16375.1"/>
    </source>
</evidence>
<dbReference type="InterPro" id="IPR022057">
    <property type="entry name" value="Chs7"/>
</dbReference>
<keyword evidence="12" id="KW-0961">Cell wall biogenesis/degradation</keyword>
<evidence type="ECO:0000256" key="9">
    <source>
        <dbReference type="ARBA" id="ARBA00022927"/>
    </source>
</evidence>
<keyword evidence="6" id="KW-0813">Transport</keyword>
<evidence type="ECO:0000256" key="6">
    <source>
        <dbReference type="ARBA" id="ARBA00022448"/>
    </source>
</evidence>
<feature type="transmembrane region" description="Helical" evidence="13">
    <location>
        <begin position="218"/>
        <end position="241"/>
    </location>
</feature>
<keyword evidence="8" id="KW-0256">Endoplasmic reticulum</keyword>
<dbReference type="GO" id="GO:0015031">
    <property type="term" value="P:protein transport"/>
    <property type="evidence" value="ECO:0007669"/>
    <property type="project" value="UniProtKB-KW"/>
</dbReference>
<evidence type="ECO:0000256" key="8">
    <source>
        <dbReference type="ARBA" id="ARBA00022824"/>
    </source>
</evidence>
<protein>
    <recommendedName>
        <fullName evidence="5">Chitin synthase export chaperone</fullName>
    </recommendedName>
</protein>
<comment type="subcellular location">
    <subcellularLocation>
        <location evidence="2">Endoplasmic reticulum membrane</location>
        <topology evidence="2">Multi-pass membrane protein</topology>
    </subcellularLocation>
</comment>
<evidence type="ECO:0000256" key="7">
    <source>
        <dbReference type="ARBA" id="ARBA00022692"/>
    </source>
</evidence>
<evidence type="ECO:0000256" key="5">
    <source>
        <dbReference type="ARBA" id="ARBA00018354"/>
    </source>
</evidence>
<dbReference type="Proteomes" id="UP000478008">
    <property type="component" value="Unassembled WGS sequence"/>
</dbReference>
<keyword evidence="7 13" id="KW-0812">Transmembrane</keyword>
<evidence type="ECO:0000256" key="13">
    <source>
        <dbReference type="SAM" id="Phobius"/>
    </source>
</evidence>
<dbReference type="GO" id="GO:0071555">
    <property type="term" value="P:cell wall organization"/>
    <property type="evidence" value="ECO:0007669"/>
    <property type="project" value="UniProtKB-KW"/>
</dbReference>
<feature type="transmembrane region" description="Helical" evidence="13">
    <location>
        <begin position="151"/>
        <end position="174"/>
    </location>
</feature>
<dbReference type="AlphaFoldDB" id="A0A7D9CV38"/>
<keyword evidence="15" id="KW-1185">Reference proteome</keyword>
<dbReference type="EMBL" id="CABFWN010000001">
    <property type="protein sequence ID" value="VUG16375.1"/>
    <property type="molecule type" value="Genomic_DNA"/>
</dbReference>
<evidence type="ECO:0000256" key="10">
    <source>
        <dbReference type="ARBA" id="ARBA00022989"/>
    </source>
</evidence>
<keyword evidence="11 13" id="KW-0472">Membrane</keyword>
<feature type="transmembrane region" description="Helical" evidence="13">
    <location>
        <begin position="119"/>
        <end position="144"/>
    </location>
</feature>
<feature type="transmembrane region" description="Helical" evidence="13">
    <location>
        <begin position="88"/>
        <end position="107"/>
    </location>
</feature>
<dbReference type="GO" id="GO:0005789">
    <property type="term" value="C:endoplasmic reticulum membrane"/>
    <property type="evidence" value="ECO:0007669"/>
    <property type="project" value="UniProtKB-SubCell"/>
</dbReference>
<reference evidence="14 15" key="1">
    <citation type="submission" date="2019-07" db="EMBL/GenBank/DDBJ databases">
        <authorList>
            <person name="Friedrich A."/>
            <person name="Schacherer J."/>
        </authorList>
    </citation>
    <scope>NUCLEOTIDE SEQUENCE [LARGE SCALE GENOMIC DNA]</scope>
</reference>
<comment type="subunit">
    <text evidence="4">Interacts with CHS3.</text>
</comment>
<evidence type="ECO:0000256" key="3">
    <source>
        <dbReference type="ARBA" id="ARBA00009274"/>
    </source>
</evidence>
<evidence type="ECO:0000313" key="15">
    <source>
        <dbReference type="Proteomes" id="UP000478008"/>
    </source>
</evidence>
<evidence type="ECO:0000256" key="4">
    <source>
        <dbReference type="ARBA" id="ARBA00011864"/>
    </source>
</evidence>
<comment type="function">
    <text evidence="1">Chaperone required for the export of the chitin synthase CHS3 from the endoplasmic reticulum.</text>
</comment>
<dbReference type="Pfam" id="PF12271">
    <property type="entry name" value="Chs7"/>
    <property type="match status" value="1"/>
</dbReference>
<organism evidence="14 15">
    <name type="scientific">Dekkera bruxellensis</name>
    <name type="common">Brettanomyces custersii</name>
    <dbReference type="NCBI Taxonomy" id="5007"/>
    <lineage>
        <taxon>Eukaryota</taxon>
        <taxon>Fungi</taxon>
        <taxon>Dikarya</taxon>
        <taxon>Ascomycota</taxon>
        <taxon>Saccharomycotina</taxon>
        <taxon>Pichiomycetes</taxon>
        <taxon>Pichiales</taxon>
        <taxon>Pichiaceae</taxon>
        <taxon>Brettanomyces</taxon>
    </lineage>
</organism>
<evidence type="ECO:0000256" key="2">
    <source>
        <dbReference type="ARBA" id="ARBA00004477"/>
    </source>
</evidence>
<sequence>MTFGDFETLCQRSPLPLCSLIKPLNSGKEVPFTGVLAKCYARTVIIDNTLIFEIGNAFLNIATLGLILVIIHLVRLRYTSVARKEMMFFFWSLFFSVLCCLIVDTGVSPPGSASYPYFVSLQLAMYATTSWALLYSGICGFGIWEDGSRKSIFSLSISSFAIFMINYVVAILTFRGAGSFIGPSQTTILFVFTFILNPLLILFWFCSQMVICFVMLVVNRWAIGSLLLTAMFFIASQFMLYGVSERICEGLNHYADGLLFCTLGFMFCLMMLYKYWEIITFDDDEYYRNTQVVPGMGSEKETSEYC</sequence>
<feature type="transmembrane region" description="Helical" evidence="13">
    <location>
        <begin position="253"/>
        <end position="273"/>
    </location>
</feature>
<name>A0A7D9CV38_DEKBR</name>
<keyword evidence="10 13" id="KW-1133">Transmembrane helix</keyword>
<keyword evidence="9" id="KW-0653">Protein transport</keyword>
<evidence type="ECO:0000256" key="12">
    <source>
        <dbReference type="ARBA" id="ARBA00023316"/>
    </source>
</evidence>
<gene>
    <name evidence="14" type="primary">CHS7</name>
    <name evidence="14" type="ORF">DEBR0S1_15170G</name>
</gene>
<evidence type="ECO:0000256" key="1">
    <source>
        <dbReference type="ARBA" id="ARBA00002732"/>
    </source>
</evidence>
<feature type="transmembrane region" description="Helical" evidence="13">
    <location>
        <begin position="57"/>
        <end position="76"/>
    </location>
</feature>
<dbReference type="GO" id="GO:0006457">
    <property type="term" value="P:protein folding"/>
    <property type="evidence" value="ECO:0007669"/>
    <property type="project" value="TreeGrafter"/>
</dbReference>
<comment type="similarity">
    <text evidence="3">Belongs to the CHS7 family.</text>
</comment>
<proteinExistence type="inferred from homology"/>
<accession>A0A7D9CV38</accession>
<evidence type="ECO:0000256" key="11">
    <source>
        <dbReference type="ARBA" id="ARBA00023136"/>
    </source>
</evidence>
<dbReference type="GO" id="GO:0051082">
    <property type="term" value="F:unfolded protein binding"/>
    <property type="evidence" value="ECO:0007669"/>
    <property type="project" value="TreeGrafter"/>
</dbReference>